<proteinExistence type="predicted"/>
<feature type="domain" description="CHK kinase-like" evidence="1">
    <location>
        <begin position="120"/>
        <end position="296"/>
    </location>
</feature>
<dbReference type="HOGENOM" id="CLU_061751_1_1_11"/>
<dbReference type="InterPro" id="IPR015897">
    <property type="entry name" value="CHK_kinase-like"/>
</dbReference>
<accession>E3IUA6</accession>
<dbReference type="AlphaFoldDB" id="E3IUA6"/>
<dbReference type="InterPro" id="IPR052961">
    <property type="entry name" value="Oxido-Kinase-like_Enzymes"/>
</dbReference>
<gene>
    <name evidence="2" type="ordered locus">FraEuI1c_4449</name>
</gene>
<dbReference type="RefSeq" id="WP_013425561.1">
    <property type="nucleotide sequence ID" value="NC_014666.1"/>
</dbReference>
<evidence type="ECO:0000313" key="2">
    <source>
        <dbReference type="EMBL" id="ADP82443.1"/>
    </source>
</evidence>
<evidence type="ECO:0000259" key="1">
    <source>
        <dbReference type="SMART" id="SM00587"/>
    </source>
</evidence>
<dbReference type="InParanoid" id="E3IUA6"/>
<dbReference type="PANTHER" id="PTHR23020">
    <property type="entry name" value="UNCHARACTERIZED NUCLEAR HORMONE RECEPTOR-RELATED"/>
    <property type="match status" value="1"/>
</dbReference>
<dbReference type="SUPFAM" id="SSF56112">
    <property type="entry name" value="Protein kinase-like (PK-like)"/>
    <property type="match status" value="1"/>
</dbReference>
<dbReference type="GO" id="GO:0016740">
    <property type="term" value="F:transferase activity"/>
    <property type="evidence" value="ECO:0007669"/>
    <property type="project" value="UniProtKB-KW"/>
</dbReference>
<protein>
    <submittedName>
        <fullName evidence="2">Aminoglycoside phosphotransferase</fullName>
    </submittedName>
</protein>
<reference evidence="2 3" key="1">
    <citation type="submission" date="2010-10" db="EMBL/GenBank/DDBJ databases">
        <title>Complete sequence of Frankia sp. EuI1c.</title>
        <authorList>
            <consortium name="US DOE Joint Genome Institute"/>
            <person name="Lucas S."/>
            <person name="Copeland A."/>
            <person name="Lapidus A."/>
            <person name="Cheng J.-F."/>
            <person name="Bruce D."/>
            <person name="Goodwin L."/>
            <person name="Pitluck S."/>
            <person name="Chertkov O."/>
            <person name="Detter J.C."/>
            <person name="Han C."/>
            <person name="Tapia R."/>
            <person name="Land M."/>
            <person name="Hauser L."/>
            <person name="Jeffries C."/>
            <person name="Kyrpides N."/>
            <person name="Ivanova N."/>
            <person name="Mikhailova N."/>
            <person name="Beauchemin N."/>
            <person name="Sen A."/>
            <person name="Sur S.A."/>
            <person name="Gtari M."/>
            <person name="Wall L."/>
            <person name="Tisa L."/>
            <person name="Woyke T."/>
        </authorList>
    </citation>
    <scope>NUCLEOTIDE SEQUENCE [LARGE SCALE GENOMIC DNA]</scope>
    <source>
        <strain evidence="3">DSM 45817 / CECT 9037 / EuI1c</strain>
    </source>
</reference>
<dbReference type="SMART" id="SM00587">
    <property type="entry name" value="CHK"/>
    <property type="match status" value="1"/>
</dbReference>
<dbReference type="OrthoDB" id="141068at2"/>
<organism evidence="2 3">
    <name type="scientific">Pseudofrankia inefficax (strain DSM 45817 / CECT 9037 / DDB 130130 / EuI1c)</name>
    <name type="common">Frankia inefficax</name>
    <dbReference type="NCBI Taxonomy" id="298654"/>
    <lineage>
        <taxon>Bacteria</taxon>
        <taxon>Bacillati</taxon>
        <taxon>Actinomycetota</taxon>
        <taxon>Actinomycetes</taxon>
        <taxon>Frankiales</taxon>
        <taxon>Frankiaceae</taxon>
        <taxon>Pseudofrankia</taxon>
    </lineage>
</organism>
<dbReference type="EMBL" id="CP002299">
    <property type="protein sequence ID" value="ADP82443.1"/>
    <property type="molecule type" value="Genomic_DNA"/>
</dbReference>
<dbReference type="Proteomes" id="UP000002484">
    <property type="component" value="Chromosome"/>
</dbReference>
<dbReference type="KEGG" id="fri:FraEuI1c_4449"/>
<dbReference type="InterPro" id="IPR002575">
    <property type="entry name" value="Aminoglycoside_PTrfase"/>
</dbReference>
<sequence>MITASPRIPGTLQEMLSPAWLAEALGPQFPGIQIQAVTTGPIVSRVATNLRFHVDGQTPDLDSSSLALCLKGMFTESGALLAGTGTHEAFFYRDLAAATGVRTLHAVYADVDPERDTGLIITDDVVAEGAVFLDALTPYTPDQAAESLAELARLHAATWRAPGLAEVDWLAPRMTSHLGHRGFPEIHGNFTGPIGAGVPAEVRDAARLVEAYRRLAAAVEVAEPWCVIHGDPHVGNLYLDAAGRPSFLDWQLVQRGPWYVDVGYHLASALSVADRRRHEDDLLRHYLERLRAGGVDAPAFEDAQAGIRRGVVAGFFLWGITLKVKPAITTELLTRIGTAVADWDSLARTLADPD</sequence>
<keyword evidence="2" id="KW-0808">Transferase</keyword>
<name>E3IUA6_PSEI1</name>
<keyword evidence="3" id="KW-1185">Reference proteome</keyword>
<dbReference type="PANTHER" id="PTHR23020:SF41">
    <property type="entry name" value="AMINOGLYCOSIDE PHOSPHOTRANSFERASE DOMAIN-CONTAINING PROTEIN"/>
    <property type="match status" value="1"/>
</dbReference>
<evidence type="ECO:0000313" key="3">
    <source>
        <dbReference type="Proteomes" id="UP000002484"/>
    </source>
</evidence>
<dbReference type="eggNOG" id="COG2334">
    <property type="taxonomic scope" value="Bacteria"/>
</dbReference>
<dbReference type="Pfam" id="PF01636">
    <property type="entry name" value="APH"/>
    <property type="match status" value="1"/>
</dbReference>
<dbReference type="Gene3D" id="3.90.1200.10">
    <property type="match status" value="1"/>
</dbReference>
<dbReference type="InterPro" id="IPR011009">
    <property type="entry name" value="Kinase-like_dom_sf"/>
</dbReference>
<dbReference type="STRING" id="298654.FraEuI1c_4449"/>